<evidence type="ECO:0000256" key="2">
    <source>
        <dbReference type="ARBA" id="ARBA00022806"/>
    </source>
</evidence>
<gene>
    <name evidence="5" type="ORF">WA1_01505</name>
</gene>
<evidence type="ECO:0000259" key="4">
    <source>
        <dbReference type="Pfam" id="PF12705"/>
    </source>
</evidence>
<comment type="caution">
    <text evidence="5">The sequence shown here is derived from an EMBL/GenBank/DDBJ whole genome shotgun (WGS) entry which is preliminary data.</text>
</comment>
<evidence type="ECO:0000256" key="1">
    <source>
        <dbReference type="ARBA" id="ARBA00022763"/>
    </source>
</evidence>
<sequence>MPTHWLPFASYNLWLQFAPPVGQERWHCDMKRGFTKARKKEPSVAALLATDTTPQRIGLLAQRGVYEFHQDPLILYSSDAVAKVAEILQLNQELGVVQERVISILKNYHSNPILLGKNIIKLSRGDEGFPEPILIEQGNYQFNLFAAIDCIFEEQDGTLHILDFKTGQTDFDKRQAYVYLLAASFLDPSQPTVASFYNLENGKWSESITATVSQLNAFQIELARISQQHQKDLRHYRHSPSEFSRIFPPNPSINCQYCPFNSICEFSELEVSA</sequence>
<dbReference type="Gene3D" id="3.90.320.10">
    <property type="match status" value="1"/>
</dbReference>
<dbReference type="Pfam" id="PF12705">
    <property type="entry name" value="PDDEXK_1"/>
    <property type="match status" value="1"/>
</dbReference>
<keyword evidence="2" id="KW-0347">Helicase</keyword>
<dbReference type="OrthoDB" id="453958at2"/>
<dbReference type="AlphaFoldDB" id="A0A139XHQ1"/>
<evidence type="ECO:0000256" key="3">
    <source>
        <dbReference type="ARBA" id="ARBA00023204"/>
    </source>
</evidence>
<evidence type="ECO:0000313" key="5">
    <source>
        <dbReference type="EMBL" id="KYC44218.1"/>
    </source>
</evidence>
<evidence type="ECO:0000313" key="6">
    <source>
        <dbReference type="Proteomes" id="UP000076925"/>
    </source>
</evidence>
<keyword evidence="2" id="KW-0547">Nucleotide-binding</keyword>
<dbReference type="InterPro" id="IPR011604">
    <property type="entry name" value="PDDEXK-like_dom_sf"/>
</dbReference>
<accession>A0A139XHQ1</accession>
<dbReference type="GO" id="GO:0004386">
    <property type="term" value="F:helicase activity"/>
    <property type="evidence" value="ECO:0007669"/>
    <property type="project" value="UniProtKB-KW"/>
</dbReference>
<keyword evidence="6" id="KW-1185">Reference proteome</keyword>
<reference evidence="5 6" key="1">
    <citation type="journal article" date="2013" name="Genome Biol. Evol.">
        <title>Genomes of Stigonematalean cyanobacteria (subsection V) and the evolution of oxygenic photosynthesis from prokaryotes to plastids.</title>
        <authorList>
            <person name="Dagan T."/>
            <person name="Roettger M."/>
            <person name="Stucken K."/>
            <person name="Landan G."/>
            <person name="Koch R."/>
            <person name="Major P."/>
            <person name="Gould S.B."/>
            <person name="Goremykin V.V."/>
            <person name="Rippka R."/>
            <person name="Tandeau de Marsac N."/>
            <person name="Gugger M."/>
            <person name="Lockhart P.J."/>
            <person name="Allen J.F."/>
            <person name="Brune I."/>
            <person name="Maus I."/>
            <person name="Puhler A."/>
            <person name="Martin W.F."/>
        </authorList>
    </citation>
    <scope>NUCLEOTIDE SEQUENCE [LARGE SCALE GENOMIC DNA]</scope>
    <source>
        <strain evidence="5 6">PCC 7110</strain>
    </source>
</reference>
<dbReference type="STRING" id="128403.WA1_01505"/>
<protein>
    <recommendedName>
        <fullName evidence="4">PD-(D/E)XK endonuclease-like domain-containing protein</fullName>
    </recommendedName>
</protein>
<organism evidence="5 6">
    <name type="scientific">Scytonema hofmannii PCC 7110</name>
    <dbReference type="NCBI Taxonomy" id="128403"/>
    <lineage>
        <taxon>Bacteria</taxon>
        <taxon>Bacillati</taxon>
        <taxon>Cyanobacteriota</taxon>
        <taxon>Cyanophyceae</taxon>
        <taxon>Nostocales</taxon>
        <taxon>Scytonemataceae</taxon>
        <taxon>Scytonema</taxon>
    </lineage>
</organism>
<proteinExistence type="predicted"/>
<dbReference type="Proteomes" id="UP000076925">
    <property type="component" value="Unassembled WGS sequence"/>
</dbReference>
<dbReference type="InterPro" id="IPR038726">
    <property type="entry name" value="PDDEXK_AddAB-type"/>
</dbReference>
<keyword evidence="3" id="KW-0234">DNA repair</keyword>
<feature type="domain" description="PD-(D/E)XK endonuclease-like" evidence="4">
    <location>
        <begin position="128"/>
        <end position="265"/>
    </location>
</feature>
<name>A0A139XHQ1_9CYAN</name>
<keyword evidence="2" id="KW-0067">ATP-binding</keyword>
<keyword evidence="1" id="KW-0227">DNA damage</keyword>
<keyword evidence="2" id="KW-0378">Hydrolase</keyword>
<dbReference type="EMBL" id="ANNX02000012">
    <property type="protein sequence ID" value="KYC44218.1"/>
    <property type="molecule type" value="Genomic_DNA"/>
</dbReference>
<dbReference type="GO" id="GO:0006281">
    <property type="term" value="P:DNA repair"/>
    <property type="evidence" value="ECO:0007669"/>
    <property type="project" value="UniProtKB-KW"/>
</dbReference>
<dbReference type="RefSeq" id="WP_026135232.1">
    <property type="nucleotide sequence ID" value="NZ_KQ976354.1"/>
</dbReference>